<keyword evidence="1" id="KW-1133">Transmembrane helix</keyword>
<keyword evidence="3" id="KW-1185">Reference proteome</keyword>
<evidence type="ECO:0000256" key="1">
    <source>
        <dbReference type="SAM" id="Phobius"/>
    </source>
</evidence>
<proteinExistence type="predicted"/>
<sequence>MRDAVVAVRDVVLLVAMAFVTRLLAAATVGAGVSTLLAFAQLAGGDRAAAVVMVVVGYLAVCVQVIRMGLLEMRRLEKASRRRRSP</sequence>
<dbReference type="EMBL" id="CP012752">
    <property type="protein sequence ID" value="ALG06820.1"/>
    <property type="molecule type" value="Genomic_DNA"/>
</dbReference>
<reference evidence="2 3" key="1">
    <citation type="submission" date="2015-07" db="EMBL/GenBank/DDBJ databases">
        <title>Genome sequencing of Kibdelosporangium phytohabitans.</title>
        <authorList>
            <person name="Qin S."/>
            <person name="Xing K."/>
        </authorList>
    </citation>
    <scope>NUCLEOTIDE SEQUENCE [LARGE SCALE GENOMIC DNA]</scope>
    <source>
        <strain evidence="2 3">KLBMP1111</strain>
    </source>
</reference>
<feature type="transmembrane region" description="Helical" evidence="1">
    <location>
        <begin position="12"/>
        <end position="42"/>
    </location>
</feature>
<dbReference type="Proteomes" id="UP000063699">
    <property type="component" value="Chromosome"/>
</dbReference>
<keyword evidence="1" id="KW-0472">Membrane</keyword>
<organism evidence="2 3">
    <name type="scientific">Kibdelosporangium phytohabitans</name>
    <dbReference type="NCBI Taxonomy" id="860235"/>
    <lineage>
        <taxon>Bacteria</taxon>
        <taxon>Bacillati</taxon>
        <taxon>Actinomycetota</taxon>
        <taxon>Actinomycetes</taxon>
        <taxon>Pseudonocardiales</taxon>
        <taxon>Pseudonocardiaceae</taxon>
        <taxon>Kibdelosporangium</taxon>
    </lineage>
</organism>
<dbReference type="STRING" id="860235.AOZ06_07660"/>
<name>A0A0N9HXA9_9PSEU</name>
<feature type="transmembrane region" description="Helical" evidence="1">
    <location>
        <begin position="48"/>
        <end position="71"/>
    </location>
</feature>
<evidence type="ECO:0000313" key="2">
    <source>
        <dbReference type="EMBL" id="ALG06820.1"/>
    </source>
</evidence>
<protein>
    <submittedName>
        <fullName evidence="2">Uncharacterized protein</fullName>
    </submittedName>
</protein>
<accession>A0A0N9HXA9</accession>
<evidence type="ECO:0000313" key="3">
    <source>
        <dbReference type="Proteomes" id="UP000063699"/>
    </source>
</evidence>
<dbReference type="AlphaFoldDB" id="A0A0N9HXA9"/>
<keyword evidence="1" id="KW-0812">Transmembrane</keyword>
<dbReference type="KEGG" id="kphy:AOZ06_07660"/>
<gene>
    <name evidence="2" type="ORF">AOZ06_07660</name>
</gene>